<dbReference type="PRINTS" id="PR00385">
    <property type="entry name" value="P450"/>
</dbReference>
<dbReference type="PROSITE" id="PS00086">
    <property type="entry name" value="CYTOCHROME_P450"/>
    <property type="match status" value="1"/>
</dbReference>
<dbReference type="PANTHER" id="PTHR24303:SF31">
    <property type="entry name" value="CYTOCHROME P450 307A1-RELATED"/>
    <property type="match status" value="1"/>
</dbReference>
<keyword evidence="4 6" id="KW-0408">Iron</keyword>
<evidence type="ECO:0000313" key="8">
    <source>
        <dbReference type="EMBL" id="KAK5636790.1"/>
    </source>
</evidence>
<protein>
    <recommendedName>
        <fullName evidence="10">Cytochrome P450 monooxygenase</fullName>
    </recommendedName>
</protein>
<dbReference type="PRINTS" id="PR00463">
    <property type="entry name" value="EP450I"/>
</dbReference>
<sequence>MTDILYGGPLPSDLKAELDSLVALREQLWSRMIQGGLTRFSLNQYLPTKTRRNLRDFKRRWAALNDRAYAIACMTQTQSAIVSLYGKVMNGNVEKDQVLQTIDEMLFANLDVTIGGLSWSLLFLAAHKDIQVKLWQEIKEAKVGPGVATRGWDDYIQSSSTLLAASILEAARLKPLAAFSVPQSAPTHRTVKGFHIPRGTNIIVDVHALNIENPFWGPDGDTYRPERFLKDCKLSDLRYNFWRFGFGPRQCLGKFIVDLIIRVVVATLVSEYNLGFTDITHWDKHPSTWILHPDTEIRCDKIIAKG</sequence>
<evidence type="ECO:0000256" key="3">
    <source>
        <dbReference type="ARBA" id="ARBA00023002"/>
    </source>
</evidence>
<keyword evidence="9" id="KW-1185">Reference proteome</keyword>
<dbReference type="Gene3D" id="1.10.630.10">
    <property type="entry name" value="Cytochrome P450"/>
    <property type="match status" value="1"/>
</dbReference>
<feature type="binding site" description="axial binding residue" evidence="6">
    <location>
        <position position="251"/>
    </location>
    <ligand>
        <name>heme</name>
        <dbReference type="ChEBI" id="CHEBI:30413"/>
    </ligand>
    <ligandPart>
        <name>Fe</name>
        <dbReference type="ChEBI" id="CHEBI:18248"/>
    </ligandPart>
</feature>
<organism evidence="8 9">
    <name type="scientific">Xylaria bambusicola</name>
    <dbReference type="NCBI Taxonomy" id="326684"/>
    <lineage>
        <taxon>Eukaryota</taxon>
        <taxon>Fungi</taxon>
        <taxon>Dikarya</taxon>
        <taxon>Ascomycota</taxon>
        <taxon>Pezizomycotina</taxon>
        <taxon>Sordariomycetes</taxon>
        <taxon>Xylariomycetidae</taxon>
        <taxon>Xylariales</taxon>
        <taxon>Xylariaceae</taxon>
        <taxon>Xylaria</taxon>
    </lineage>
</organism>
<dbReference type="AlphaFoldDB" id="A0AAN7UPV2"/>
<dbReference type="GO" id="GO:0016705">
    <property type="term" value="F:oxidoreductase activity, acting on paired donors, with incorporation or reduction of molecular oxygen"/>
    <property type="evidence" value="ECO:0007669"/>
    <property type="project" value="InterPro"/>
</dbReference>
<dbReference type="SUPFAM" id="SSF48264">
    <property type="entry name" value="Cytochrome P450"/>
    <property type="match status" value="1"/>
</dbReference>
<accession>A0AAN7UPV2</accession>
<evidence type="ECO:0000256" key="5">
    <source>
        <dbReference type="ARBA" id="ARBA00023033"/>
    </source>
</evidence>
<dbReference type="PANTHER" id="PTHR24303">
    <property type="entry name" value="HEME-BINDING MONOOXYGENASE FAMILY"/>
    <property type="match status" value="1"/>
</dbReference>
<keyword evidence="5 7" id="KW-0503">Monooxygenase</keyword>
<evidence type="ECO:0000256" key="2">
    <source>
        <dbReference type="ARBA" id="ARBA00022723"/>
    </source>
</evidence>
<comment type="caution">
    <text evidence="8">The sequence shown here is derived from an EMBL/GenBank/DDBJ whole genome shotgun (WGS) entry which is preliminary data.</text>
</comment>
<dbReference type="GO" id="GO:0020037">
    <property type="term" value="F:heme binding"/>
    <property type="evidence" value="ECO:0007669"/>
    <property type="project" value="InterPro"/>
</dbReference>
<dbReference type="InterPro" id="IPR001128">
    <property type="entry name" value="Cyt_P450"/>
</dbReference>
<proteinExistence type="inferred from homology"/>
<evidence type="ECO:0000313" key="9">
    <source>
        <dbReference type="Proteomes" id="UP001305414"/>
    </source>
</evidence>
<comment type="similarity">
    <text evidence="7">Belongs to the cytochrome P450 family.</text>
</comment>
<comment type="cofactor">
    <cofactor evidence="1 6">
        <name>heme</name>
        <dbReference type="ChEBI" id="CHEBI:30413"/>
    </cofactor>
</comment>
<dbReference type="InterPro" id="IPR002401">
    <property type="entry name" value="Cyt_P450_E_grp-I"/>
</dbReference>
<dbReference type="GO" id="GO:0004497">
    <property type="term" value="F:monooxygenase activity"/>
    <property type="evidence" value="ECO:0007669"/>
    <property type="project" value="UniProtKB-KW"/>
</dbReference>
<evidence type="ECO:0008006" key="10">
    <source>
        <dbReference type="Google" id="ProtNLM"/>
    </source>
</evidence>
<dbReference type="Proteomes" id="UP001305414">
    <property type="component" value="Unassembled WGS sequence"/>
</dbReference>
<dbReference type="GO" id="GO:0005506">
    <property type="term" value="F:iron ion binding"/>
    <property type="evidence" value="ECO:0007669"/>
    <property type="project" value="InterPro"/>
</dbReference>
<evidence type="ECO:0000256" key="7">
    <source>
        <dbReference type="RuleBase" id="RU000461"/>
    </source>
</evidence>
<dbReference type="Pfam" id="PF00067">
    <property type="entry name" value="p450"/>
    <property type="match status" value="1"/>
</dbReference>
<evidence type="ECO:0000256" key="1">
    <source>
        <dbReference type="ARBA" id="ARBA00001971"/>
    </source>
</evidence>
<dbReference type="InterPro" id="IPR036396">
    <property type="entry name" value="Cyt_P450_sf"/>
</dbReference>
<keyword evidence="3 7" id="KW-0560">Oxidoreductase</keyword>
<reference evidence="8 9" key="1">
    <citation type="submission" date="2023-10" db="EMBL/GenBank/DDBJ databases">
        <title>Draft genome sequence of Xylaria bambusicola isolate GMP-LS, the root and basal stem rot pathogen of sugarcane in Indonesia.</title>
        <authorList>
            <person name="Selvaraj P."/>
            <person name="Muralishankar V."/>
            <person name="Muruganantham S."/>
            <person name="Sp S."/>
            <person name="Haryani S."/>
            <person name="Lau K.J.X."/>
            <person name="Naqvi N.I."/>
        </authorList>
    </citation>
    <scope>NUCLEOTIDE SEQUENCE [LARGE SCALE GENOMIC DNA]</scope>
    <source>
        <strain evidence="8">GMP-LS</strain>
    </source>
</reference>
<evidence type="ECO:0000256" key="6">
    <source>
        <dbReference type="PIRSR" id="PIRSR602401-1"/>
    </source>
</evidence>
<dbReference type="InterPro" id="IPR017972">
    <property type="entry name" value="Cyt_P450_CS"/>
</dbReference>
<dbReference type="EMBL" id="JAWHQM010000078">
    <property type="protein sequence ID" value="KAK5636790.1"/>
    <property type="molecule type" value="Genomic_DNA"/>
</dbReference>
<keyword evidence="6 7" id="KW-0349">Heme</keyword>
<keyword evidence="2 6" id="KW-0479">Metal-binding</keyword>
<name>A0AAN7UPV2_9PEZI</name>
<gene>
    <name evidence="8" type="ORF">RRF57_012502</name>
</gene>
<evidence type="ECO:0000256" key="4">
    <source>
        <dbReference type="ARBA" id="ARBA00023004"/>
    </source>
</evidence>